<organism evidence="9 10">
    <name type="scientific">Fusarium albosuccineum</name>
    <dbReference type="NCBI Taxonomy" id="1237068"/>
    <lineage>
        <taxon>Eukaryota</taxon>
        <taxon>Fungi</taxon>
        <taxon>Dikarya</taxon>
        <taxon>Ascomycota</taxon>
        <taxon>Pezizomycotina</taxon>
        <taxon>Sordariomycetes</taxon>
        <taxon>Hypocreomycetidae</taxon>
        <taxon>Hypocreales</taxon>
        <taxon>Nectriaceae</taxon>
        <taxon>Fusarium</taxon>
        <taxon>Fusarium decemcellulare species complex</taxon>
    </lineage>
</organism>
<protein>
    <submittedName>
        <fullName evidence="9">Ankyrin repeat</fullName>
    </submittedName>
</protein>
<comment type="caution">
    <text evidence="9">The sequence shown here is derived from an EMBL/GenBank/DDBJ whole genome shotgun (WGS) entry which is preliminary data.</text>
</comment>
<evidence type="ECO:0000256" key="7">
    <source>
        <dbReference type="SAM" id="MobiDB-lite"/>
    </source>
</evidence>
<dbReference type="OrthoDB" id="341259at2759"/>
<feature type="region of interest" description="Disordered" evidence="7">
    <location>
        <begin position="434"/>
        <end position="472"/>
    </location>
</feature>
<dbReference type="PROSITE" id="PS50088">
    <property type="entry name" value="ANK_REPEAT"/>
    <property type="match status" value="1"/>
</dbReference>
<evidence type="ECO:0000256" key="5">
    <source>
        <dbReference type="ARBA" id="ARBA00023043"/>
    </source>
</evidence>
<evidence type="ECO:0000256" key="1">
    <source>
        <dbReference type="ARBA" id="ARBA00022723"/>
    </source>
</evidence>
<dbReference type="SMART" id="SM00248">
    <property type="entry name" value="ANK"/>
    <property type="match status" value="11"/>
</dbReference>
<feature type="repeat" description="ANK" evidence="6">
    <location>
        <begin position="17"/>
        <end position="49"/>
    </location>
</feature>
<evidence type="ECO:0000259" key="8">
    <source>
        <dbReference type="SMART" id="SM00291"/>
    </source>
</evidence>
<keyword evidence="4" id="KW-0862">Zinc</keyword>
<dbReference type="InterPro" id="IPR002110">
    <property type="entry name" value="Ankyrin_rpt"/>
</dbReference>
<keyword evidence="2" id="KW-0677">Repeat</keyword>
<dbReference type="PROSITE" id="PS50297">
    <property type="entry name" value="ANK_REP_REGION"/>
    <property type="match status" value="1"/>
</dbReference>
<dbReference type="GO" id="GO:0008270">
    <property type="term" value="F:zinc ion binding"/>
    <property type="evidence" value="ECO:0007669"/>
    <property type="project" value="UniProtKB-KW"/>
</dbReference>
<dbReference type="SMART" id="SM00291">
    <property type="entry name" value="ZnF_ZZ"/>
    <property type="match status" value="1"/>
</dbReference>
<dbReference type="EMBL" id="JAADYS010000906">
    <property type="protein sequence ID" value="KAF4466266.1"/>
    <property type="molecule type" value="Genomic_DNA"/>
</dbReference>
<keyword evidence="5 6" id="KW-0040">ANK repeat</keyword>
<feature type="region of interest" description="Disordered" evidence="7">
    <location>
        <begin position="527"/>
        <end position="550"/>
    </location>
</feature>
<dbReference type="SUPFAM" id="SSF57850">
    <property type="entry name" value="RING/U-box"/>
    <property type="match status" value="1"/>
</dbReference>
<dbReference type="AlphaFoldDB" id="A0A8H4LCH1"/>
<evidence type="ECO:0000256" key="2">
    <source>
        <dbReference type="ARBA" id="ARBA00022737"/>
    </source>
</evidence>
<dbReference type="PANTHER" id="PTHR24198:SF165">
    <property type="entry name" value="ANKYRIN REPEAT-CONTAINING PROTEIN-RELATED"/>
    <property type="match status" value="1"/>
</dbReference>
<feature type="compositionally biased region" description="Acidic residues" evidence="7">
    <location>
        <begin position="527"/>
        <end position="536"/>
    </location>
</feature>
<evidence type="ECO:0000313" key="10">
    <source>
        <dbReference type="Proteomes" id="UP000554235"/>
    </source>
</evidence>
<reference evidence="9 10" key="1">
    <citation type="submission" date="2020-01" db="EMBL/GenBank/DDBJ databases">
        <title>Identification and distribution of gene clusters putatively required for synthesis of sphingolipid metabolism inhibitors in phylogenetically diverse species of the filamentous fungus Fusarium.</title>
        <authorList>
            <person name="Kim H.-S."/>
            <person name="Busman M."/>
            <person name="Brown D.W."/>
            <person name="Divon H."/>
            <person name="Uhlig S."/>
            <person name="Proctor R.H."/>
        </authorList>
    </citation>
    <scope>NUCLEOTIDE SEQUENCE [LARGE SCALE GENOMIC DNA]</scope>
    <source>
        <strain evidence="9 10">NRRL 20459</strain>
    </source>
</reference>
<dbReference type="Gene3D" id="1.25.40.20">
    <property type="entry name" value="Ankyrin repeat-containing domain"/>
    <property type="match status" value="3"/>
</dbReference>
<dbReference type="InterPro" id="IPR036770">
    <property type="entry name" value="Ankyrin_rpt-contain_sf"/>
</dbReference>
<accession>A0A8H4LCH1</accession>
<gene>
    <name evidence="9" type="ORF">FALBO_6892</name>
</gene>
<dbReference type="CDD" id="cd02249">
    <property type="entry name" value="ZZ"/>
    <property type="match status" value="1"/>
</dbReference>
<dbReference type="PANTHER" id="PTHR24198">
    <property type="entry name" value="ANKYRIN REPEAT AND PROTEIN KINASE DOMAIN-CONTAINING PROTEIN"/>
    <property type="match status" value="1"/>
</dbReference>
<proteinExistence type="predicted"/>
<dbReference type="InterPro" id="IPR000433">
    <property type="entry name" value="Znf_ZZ"/>
</dbReference>
<dbReference type="Pfam" id="PF00569">
    <property type="entry name" value="ZZ"/>
    <property type="match status" value="1"/>
</dbReference>
<feature type="domain" description="ZZ-type" evidence="8">
    <location>
        <begin position="472"/>
        <end position="514"/>
    </location>
</feature>
<keyword evidence="1" id="KW-0479">Metal-binding</keyword>
<dbReference type="InterPro" id="IPR043145">
    <property type="entry name" value="Znf_ZZ_sf"/>
</dbReference>
<dbReference type="SUPFAM" id="SSF48403">
    <property type="entry name" value="Ankyrin repeat"/>
    <property type="match status" value="1"/>
</dbReference>
<keyword evidence="3" id="KW-0863">Zinc-finger</keyword>
<sequence length="550" mass="59285">MRKVLDHCPETNIKDSNGLAPIHQAALDRQADAIDVLLEFKAEVDVMASDNYYRHTPLIMATINQDLVSIQSLLEGGADVDCEATGHSCTALQHASTPEVIGAILQYYPNVDFADSDGDTALQNRTAEAEPNLSAIKKLVNARADVNTVSDDGCYTPLMRLANNAHGWPAMEYLISKGADIHWSTFQDGTVLHRACYRGDVQMVKHLHAAGAKADIGVGGFIGSPLQAACLCLTVEHDDLEIIDYLITEAKADVNQVCGLFGSALSAACLRESPDALKLLLGHGAAADFADQVGRSPIQLAAVTLFDSFQHLLNVGCDVHATDKTGRTVLQWAAQSGDVKIVELILSYPNTAVDQEDKDGWTALCWAARGMSSDERIVEVKSPDTQADIVELLLERGARKSLSVRGDASQIWSPLQIAVFHNSGEKVMKLLAVDEPTSPGPSPSPSLTPSSSPKSERAGLDRAISSSETGHRHGDEICESCLALMIGTKYACKSCPGFNLCFKCYFHREWIHDPLHEFEECGPTFDEPEVTEDDGSETGGSEISIEVPGV</sequence>
<dbReference type="Pfam" id="PF12796">
    <property type="entry name" value="Ank_2"/>
    <property type="match status" value="4"/>
</dbReference>
<name>A0A8H4LCH1_9HYPO</name>
<keyword evidence="10" id="KW-1185">Reference proteome</keyword>
<evidence type="ECO:0000313" key="9">
    <source>
        <dbReference type="EMBL" id="KAF4466266.1"/>
    </source>
</evidence>
<evidence type="ECO:0000256" key="3">
    <source>
        <dbReference type="ARBA" id="ARBA00022771"/>
    </source>
</evidence>
<dbReference type="Gene3D" id="3.30.60.90">
    <property type="match status" value="1"/>
</dbReference>
<evidence type="ECO:0000256" key="6">
    <source>
        <dbReference type="PROSITE-ProRule" id="PRU00023"/>
    </source>
</evidence>
<dbReference type="Proteomes" id="UP000554235">
    <property type="component" value="Unassembled WGS sequence"/>
</dbReference>
<evidence type="ECO:0000256" key="4">
    <source>
        <dbReference type="ARBA" id="ARBA00022833"/>
    </source>
</evidence>